<dbReference type="OrthoDB" id="676979at2759"/>
<evidence type="ECO:0000259" key="23">
    <source>
        <dbReference type="PROSITE" id="PS50011"/>
    </source>
</evidence>
<dbReference type="InterPro" id="IPR051809">
    <property type="entry name" value="Plant_receptor-like_S/T_kinase"/>
</dbReference>
<dbReference type="FunFam" id="3.80.10.10:FF:000111">
    <property type="entry name" value="LRR receptor-like serine/threonine-protein kinase ERECTA"/>
    <property type="match status" value="1"/>
</dbReference>
<evidence type="ECO:0000256" key="4">
    <source>
        <dbReference type="ARBA" id="ARBA00012513"/>
    </source>
</evidence>
<keyword evidence="13" id="KW-0547">Nucleotide-binding</keyword>
<dbReference type="SUPFAM" id="SSF52058">
    <property type="entry name" value="L domain-like"/>
    <property type="match status" value="2"/>
</dbReference>
<keyword evidence="25" id="KW-1185">Reference proteome</keyword>
<dbReference type="PROSITE" id="PS50011">
    <property type="entry name" value="PROTEIN_KINASE_DOM"/>
    <property type="match status" value="1"/>
</dbReference>
<dbReference type="PANTHER" id="PTHR27008">
    <property type="entry name" value="OS04G0122200 PROTEIN"/>
    <property type="match status" value="1"/>
</dbReference>
<dbReference type="EMBL" id="CM035414">
    <property type="protein sequence ID" value="KAH7430227.1"/>
    <property type="molecule type" value="Genomic_DNA"/>
</dbReference>
<comment type="catalytic activity">
    <reaction evidence="20">
        <text>L-threonyl-[protein] + ATP = O-phospho-L-threonyl-[protein] + ADP + H(+)</text>
        <dbReference type="Rhea" id="RHEA:46608"/>
        <dbReference type="Rhea" id="RHEA-COMP:11060"/>
        <dbReference type="Rhea" id="RHEA-COMP:11605"/>
        <dbReference type="ChEBI" id="CHEBI:15378"/>
        <dbReference type="ChEBI" id="CHEBI:30013"/>
        <dbReference type="ChEBI" id="CHEBI:30616"/>
        <dbReference type="ChEBI" id="CHEBI:61977"/>
        <dbReference type="ChEBI" id="CHEBI:456216"/>
        <dbReference type="EC" id="2.7.11.1"/>
    </reaction>
</comment>
<keyword evidence="12" id="KW-0677">Repeat</keyword>
<dbReference type="Pfam" id="PF00069">
    <property type="entry name" value="Pkinase"/>
    <property type="match status" value="1"/>
</dbReference>
<evidence type="ECO:0000256" key="16">
    <source>
        <dbReference type="ARBA" id="ARBA00022989"/>
    </source>
</evidence>
<dbReference type="GO" id="GO:0009791">
    <property type="term" value="P:post-embryonic development"/>
    <property type="evidence" value="ECO:0007669"/>
    <property type="project" value="UniProtKB-ARBA"/>
</dbReference>
<dbReference type="Gene3D" id="1.10.510.10">
    <property type="entry name" value="Transferase(Phosphotransferase) domain 1"/>
    <property type="match status" value="1"/>
</dbReference>
<gene>
    <name evidence="24" type="ORF">KP509_09G089200</name>
</gene>
<keyword evidence="8" id="KW-0433">Leucine-rich repeat</keyword>
<keyword evidence="7" id="KW-0597">Phosphoprotein</keyword>
<evidence type="ECO:0000256" key="6">
    <source>
        <dbReference type="ARBA" id="ARBA00022527"/>
    </source>
</evidence>
<evidence type="ECO:0000256" key="1">
    <source>
        <dbReference type="ARBA" id="ARBA00004162"/>
    </source>
</evidence>
<evidence type="ECO:0000313" key="24">
    <source>
        <dbReference type="EMBL" id="KAH7430227.1"/>
    </source>
</evidence>
<evidence type="ECO:0000313" key="25">
    <source>
        <dbReference type="Proteomes" id="UP000825935"/>
    </source>
</evidence>
<evidence type="ECO:0000256" key="20">
    <source>
        <dbReference type="ARBA" id="ARBA00047899"/>
    </source>
</evidence>
<evidence type="ECO:0000256" key="19">
    <source>
        <dbReference type="ARBA" id="ARBA00023180"/>
    </source>
</evidence>
<keyword evidence="19" id="KW-0325">Glycoprotein</keyword>
<dbReference type="AlphaFoldDB" id="A0A8T2U374"/>
<dbReference type="SUPFAM" id="SSF56112">
    <property type="entry name" value="Protein kinase-like (PK-like)"/>
    <property type="match status" value="1"/>
</dbReference>
<protein>
    <recommendedName>
        <fullName evidence="4">non-specific serine/threonine protein kinase</fullName>
        <ecNumber evidence="4">2.7.11.1</ecNumber>
    </recommendedName>
</protein>
<evidence type="ECO:0000256" key="22">
    <source>
        <dbReference type="SAM" id="Phobius"/>
    </source>
</evidence>
<keyword evidence="15" id="KW-0067">ATP-binding</keyword>
<dbReference type="SMART" id="SM00220">
    <property type="entry name" value="S_TKc"/>
    <property type="match status" value="1"/>
</dbReference>
<evidence type="ECO:0000256" key="5">
    <source>
        <dbReference type="ARBA" id="ARBA00022475"/>
    </source>
</evidence>
<comment type="similarity">
    <text evidence="2">Belongs to the protein kinase superfamily. Ser/Thr protein kinase family.</text>
</comment>
<keyword evidence="14" id="KW-0418">Kinase</keyword>
<evidence type="ECO:0000256" key="14">
    <source>
        <dbReference type="ARBA" id="ARBA00022777"/>
    </source>
</evidence>
<feature type="transmembrane region" description="Helical" evidence="22">
    <location>
        <begin position="712"/>
        <end position="735"/>
    </location>
</feature>
<dbReference type="PANTHER" id="PTHR27008:SF497">
    <property type="entry name" value="OS11G0695000 PROTEIN"/>
    <property type="match status" value="1"/>
</dbReference>
<evidence type="ECO:0000256" key="17">
    <source>
        <dbReference type="ARBA" id="ARBA00023136"/>
    </source>
</evidence>
<dbReference type="Pfam" id="PF00560">
    <property type="entry name" value="LRR_1"/>
    <property type="match status" value="6"/>
</dbReference>
<dbReference type="SMART" id="SM00369">
    <property type="entry name" value="LRR_TYP"/>
    <property type="match status" value="4"/>
</dbReference>
<comment type="subcellular location">
    <subcellularLocation>
        <location evidence="1">Cell membrane</location>
        <topology evidence="1">Single-pass membrane protein</topology>
    </subcellularLocation>
</comment>
<evidence type="ECO:0000256" key="2">
    <source>
        <dbReference type="ARBA" id="ARBA00008684"/>
    </source>
</evidence>
<keyword evidence="18" id="KW-0675">Receptor</keyword>
<dbReference type="GO" id="GO:0005886">
    <property type="term" value="C:plasma membrane"/>
    <property type="evidence" value="ECO:0007669"/>
    <property type="project" value="UniProtKB-SubCell"/>
</dbReference>
<dbReference type="InterPro" id="IPR013210">
    <property type="entry name" value="LRR_N_plant-typ"/>
</dbReference>
<dbReference type="FunFam" id="3.80.10.10:FF:000129">
    <property type="entry name" value="Leucine-rich repeat receptor-like kinase"/>
    <property type="match status" value="1"/>
</dbReference>
<dbReference type="OMA" id="LLHRECK"/>
<organism evidence="24 25">
    <name type="scientific">Ceratopteris richardii</name>
    <name type="common">Triangle waterfern</name>
    <dbReference type="NCBI Taxonomy" id="49495"/>
    <lineage>
        <taxon>Eukaryota</taxon>
        <taxon>Viridiplantae</taxon>
        <taxon>Streptophyta</taxon>
        <taxon>Embryophyta</taxon>
        <taxon>Tracheophyta</taxon>
        <taxon>Polypodiopsida</taxon>
        <taxon>Polypodiidae</taxon>
        <taxon>Polypodiales</taxon>
        <taxon>Pteridineae</taxon>
        <taxon>Pteridaceae</taxon>
        <taxon>Parkerioideae</taxon>
        <taxon>Ceratopteris</taxon>
    </lineage>
</organism>
<evidence type="ECO:0000256" key="11">
    <source>
        <dbReference type="ARBA" id="ARBA00022729"/>
    </source>
</evidence>
<dbReference type="PROSITE" id="PS00108">
    <property type="entry name" value="PROTEIN_KINASE_ST"/>
    <property type="match status" value="1"/>
</dbReference>
<evidence type="ECO:0000256" key="7">
    <source>
        <dbReference type="ARBA" id="ARBA00022553"/>
    </source>
</evidence>
<dbReference type="FunFam" id="1.10.510.10:FF:000358">
    <property type="entry name" value="Putative leucine-rich repeat receptor-like serine/threonine-protein kinase"/>
    <property type="match status" value="1"/>
</dbReference>
<dbReference type="InterPro" id="IPR001611">
    <property type="entry name" value="Leu-rich_rpt"/>
</dbReference>
<evidence type="ECO:0000256" key="18">
    <source>
        <dbReference type="ARBA" id="ARBA00023170"/>
    </source>
</evidence>
<evidence type="ECO:0000256" key="12">
    <source>
        <dbReference type="ARBA" id="ARBA00022737"/>
    </source>
</evidence>
<dbReference type="Gene3D" id="3.80.10.10">
    <property type="entry name" value="Ribonuclease Inhibitor"/>
    <property type="match status" value="6"/>
</dbReference>
<dbReference type="InterPro" id="IPR000719">
    <property type="entry name" value="Prot_kinase_dom"/>
</dbReference>
<keyword evidence="16 22" id="KW-1133">Transmembrane helix</keyword>
<evidence type="ECO:0000256" key="13">
    <source>
        <dbReference type="ARBA" id="ARBA00022741"/>
    </source>
</evidence>
<accession>A0A8T2U374</accession>
<dbReference type="GO" id="GO:0005524">
    <property type="term" value="F:ATP binding"/>
    <property type="evidence" value="ECO:0007669"/>
    <property type="project" value="UniProtKB-KW"/>
</dbReference>
<keyword evidence="10 22" id="KW-0812">Transmembrane</keyword>
<dbReference type="Gene3D" id="3.30.200.20">
    <property type="entry name" value="Phosphorylase Kinase, domain 1"/>
    <property type="match status" value="1"/>
</dbReference>
<evidence type="ECO:0000256" key="9">
    <source>
        <dbReference type="ARBA" id="ARBA00022679"/>
    </source>
</evidence>
<dbReference type="InterPro" id="IPR032675">
    <property type="entry name" value="LRR_dom_sf"/>
</dbReference>
<comment type="caution">
    <text evidence="24">The sequence shown here is derived from an EMBL/GenBank/DDBJ whole genome shotgun (WGS) entry which is preliminary data.</text>
</comment>
<dbReference type="Pfam" id="PF08263">
    <property type="entry name" value="LRRNT_2"/>
    <property type="match status" value="1"/>
</dbReference>
<dbReference type="EC" id="2.7.11.1" evidence="4"/>
<evidence type="ECO:0000256" key="3">
    <source>
        <dbReference type="ARBA" id="ARBA00009592"/>
    </source>
</evidence>
<dbReference type="Proteomes" id="UP000825935">
    <property type="component" value="Chromosome 9"/>
</dbReference>
<keyword evidence="17 22" id="KW-0472">Membrane</keyword>
<dbReference type="FunFam" id="3.80.10.10:FF:000041">
    <property type="entry name" value="LRR receptor-like serine/threonine-protein kinase ERECTA"/>
    <property type="match status" value="1"/>
</dbReference>
<evidence type="ECO:0000256" key="21">
    <source>
        <dbReference type="ARBA" id="ARBA00048679"/>
    </source>
</evidence>
<name>A0A8T2U374_CERRI</name>
<feature type="domain" description="Protein kinase" evidence="23">
    <location>
        <begin position="774"/>
        <end position="1042"/>
    </location>
</feature>
<evidence type="ECO:0000256" key="15">
    <source>
        <dbReference type="ARBA" id="ARBA00022840"/>
    </source>
</evidence>
<dbReference type="Pfam" id="PF13855">
    <property type="entry name" value="LRR_8"/>
    <property type="match status" value="2"/>
</dbReference>
<dbReference type="GO" id="GO:0004674">
    <property type="term" value="F:protein serine/threonine kinase activity"/>
    <property type="evidence" value="ECO:0007669"/>
    <property type="project" value="UniProtKB-KW"/>
</dbReference>
<keyword evidence="11" id="KW-0732">Signal</keyword>
<evidence type="ECO:0000256" key="8">
    <source>
        <dbReference type="ARBA" id="ARBA00022614"/>
    </source>
</evidence>
<comment type="similarity">
    <text evidence="3">Belongs to the RLP family.</text>
</comment>
<keyword evidence="5" id="KW-1003">Cell membrane</keyword>
<dbReference type="InterPro" id="IPR003591">
    <property type="entry name" value="Leu-rich_rpt_typical-subtyp"/>
</dbReference>
<keyword evidence="6" id="KW-0723">Serine/threonine-protein kinase</keyword>
<reference evidence="24" key="1">
    <citation type="submission" date="2021-08" db="EMBL/GenBank/DDBJ databases">
        <title>WGS assembly of Ceratopteris richardii.</title>
        <authorList>
            <person name="Marchant D.B."/>
            <person name="Chen G."/>
            <person name="Jenkins J."/>
            <person name="Shu S."/>
            <person name="Leebens-Mack J."/>
            <person name="Grimwood J."/>
            <person name="Schmutz J."/>
            <person name="Soltis P."/>
            <person name="Soltis D."/>
            <person name="Chen Z.-H."/>
        </authorList>
    </citation>
    <scope>NUCLEOTIDE SEQUENCE</scope>
    <source>
        <strain evidence="24">Whitten #5841</strain>
        <tissue evidence="24">Leaf</tissue>
    </source>
</reference>
<evidence type="ECO:0000256" key="10">
    <source>
        <dbReference type="ARBA" id="ARBA00022692"/>
    </source>
</evidence>
<sequence length="1082" mass="118499">MMVVQRLLHLLRRLRAQPLLLQLLFVVALVCWDSSVITFSAAAVDESSMSTNSTSIRALLALRQSISTDPSAFLASWDMAAEPSYCHWSGVHCSTEGSGIVVAILLNSHQLNGTLPPELGLLSNLSYLNVSEKNFHGSVPAELGKLRKLTHLDLSSNGFTGSIPSSLSNCTLIQYLDLRFNSMSGSFPSFITSFASLTYLDMSRNSFRGQRIPSDIGRLSNLQFLQLTNTGVEGALPSSITNCSKLYWLHLGDNSLSGPLSQDWTNLAATIRSLHLRNNFFTGRIPSTLGNCTAMTELKLENNTLIGGIPESLSRVTTLKYLVLFSNRLTGAIPESITNCTALLSMQLGRNDLTGSIPAQIGKLRQLYSFSVSRNANLSGSIPDSIGACTQMELFSTRYTQVGGRLPSSIYNLTNLHALYLTDNAFSESLSEDVGNWTALTTLDLSGNHFHGKIPEALGFLKGLEGLLLQQNRFEGPIPKTWIGLQVSEIDLSHNLLNGSIPPALGDLPLLNSLLLQNNNLSGRIPDTLQALRRLRELNLSHNHLTGEIPKNLSPSESLDLSFNNLSGRIPASVGDLYMIFTIILAENHLSGPIPDTFAAYQRLLVLDLSANNLDGEIPSALGEVPVIQYIDLSYNGLSGSLPASLGGLRRLVFLNVSFNSLRGRIHTGGIFDIVSASAFLGNPGLCGYPFNASCEDDILKKSAETPVGDRLLVFISLVIAVLIVIVLCVCSWHYRRCLRLFTMNSITAETELIPETVLRAWTAKELRDATAGFHTANIIGSGGVSVCFKGVLNLKGIDMLVAIKRLNCKAMDGSQIKESFLREIKVLGDVMHRNLVRTLGYCLDGGEMAIVMELMEMGDLRQILDRREKPLSWDRRMNIAMDVAEGLVYLHYESLPPIIHCDLKPQNILLGSDMVAKVSDFGIAKLLESWESSLAVSISDFAGTFGYAAPECGAGPSVSRKVDVYSFGILLMELSTGMNPTSSQLQDQGLTLRSWCRNLLASKSLFLLDSPVQESMKMDPTLRPELETVLRLGLKCTHENAQERPDMKSVREVLTRITKPELAALYQTKEHCIRQRSLRAC</sequence>
<dbReference type="FunFam" id="3.80.10.10:FF:000233">
    <property type="entry name" value="Leucine-rich repeat receptor-like protein kinase TDR"/>
    <property type="match status" value="1"/>
</dbReference>
<dbReference type="InterPro" id="IPR008271">
    <property type="entry name" value="Ser/Thr_kinase_AS"/>
</dbReference>
<proteinExistence type="inferred from homology"/>
<keyword evidence="9" id="KW-0808">Transferase</keyword>
<comment type="catalytic activity">
    <reaction evidence="21">
        <text>L-seryl-[protein] + ATP = O-phospho-L-seryl-[protein] + ADP + H(+)</text>
        <dbReference type="Rhea" id="RHEA:17989"/>
        <dbReference type="Rhea" id="RHEA-COMP:9863"/>
        <dbReference type="Rhea" id="RHEA-COMP:11604"/>
        <dbReference type="ChEBI" id="CHEBI:15378"/>
        <dbReference type="ChEBI" id="CHEBI:29999"/>
        <dbReference type="ChEBI" id="CHEBI:30616"/>
        <dbReference type="ChEBI" id="CHEBI:83421"/>
        <dbReference type="ChEBI" id="CHEBI:456216"/>
        <dbReference type="EC" id="2.7.11.1"/>
    </reaction>
</comment>
<dbReference type="InterPro" id="IPR011009">
    <property type="entry name" value="Kinase-like_dom_sf"/>
</dbReference>